<name>A0ACC3C979_PYRYE</name>
<proteinExistence type="predicted"/>
<evidence type="ECO:0000313" key="2">
    <source>
        <dbReference type="Proteomes" id="UP000798662"/>
    </source>
</evidence>
<protein>
    <submittedName>
        <fullName evidence="1">Uncharacterized protein</fullName>
    </submittedName>
</protein>
<dbReference type="EMBL" id="CM020619">
    <property type="protein sequence ID" value="KAK1866499.1"/>
    <property type="molecule type" value="Genomic_DNA"/>
</dbReference>
<dbReference type="Proteomes" id="UP000798662">
    <property type="component" value="Chromosome 2"/>
</dbReference>
<comment type="caution">
    <text evidence="1">The sequence shown here is derived from an EMBL/GenBank/DDBJ whole genome shotgun (WGS) entry which is preliminary data.</text>
</comment>
<accession>A0ACC3C979</accession>
<gene>
    <name evidence="1" type="ORF">I4F81_009017</name>
</gene>
<keyword evidence="2" id="KW-1185">Reference proteome</keyword>
<evidence type="ECO:0000313" key="1">
    <source>
        <dbReference type="EMBL" id="KAK1866499.1"/>
    </source>
</evidence>
<reference evidence="1" key="1">
    <citation type="submission" date="2019-11" db="EMBL/GenBank/DDBJ databases">
        <title>Nori genome reveals adaptations in red seaweeds to the harsh intertidal environment.</title>
        <authorList>
            <person name="Wang D."/>
            <person name="Mao Y."/>
        </authorList>
    </citation>
    <scope>NUCLEOTIDE SEQUENCE</scope>
    <source>
        <tissue evidence="1">Gametophyte</tissue>
    </source>
</reference>
<sequence>MAFITSVGVFGRVAPPRRATSTLSTAAPVRPTAALQAPGSAVTAIRVPADAVAVPAPFPCARPATYSSVDATIDAPRLSAWDGDVAVAAAIRQVFGNAYLFEEEAADVAVLTSQFRGRNLTMKELVRGLAKTAAYRSRFMTPNSTYRLVELNYKHLLGRGPTQAEVSAHTQTLMSAGYDADIDTYFGAEYDSLFGDNVVPSTVFRGTYRSSEEFNRLCKSNAGPAASDKAKRGLNMLVTVATGGPTDYEDVAVGLPSAVSASTLAFGSAGYWSAAQKAEDEGASVSPKAKLIPPPPAKATAYTSRFPPSRLNRAPRIVINNIGDSDETRSVEVSNVEVATDLAAGASLKAGVTATPTDAPAAAAAVARFYPSGMNMAPLVSVQDTKNPFTSSVSVVMTEVAVNLGAGAAILGGDAPPAASAITAFSSRGLNQAPNVTATYRTSNDDSLVYMDKTEVPLPMAEAAAILAKYRKA</sequence>
<organism evidence="1 2">
    <name type="scientific">Pyropia yezoensis</name>
    <name type="common">Susabi-nori</name>
    <name type="synonym">Porphyra yezoensis</name>
    <dbReference type="NCBI Taxonomy" id="2788"/>
    <lineage>
        <taxon>Eukaryota</taxon>
        <taxon>Rhodophyta</taxon>
        <taxon>Bangiophyceae</taxon>
        <taxon>Bangiales</taxon>
        <taxon>Bangiaceae</taxon>
        <taxon>Pyropia</taxon>
    </lineage>
</organism>